<gene>
    <name evidence="1" type="ORF">SAMN06295909_0408</name>
</gene>
<comment type="caution">
    <text evidence="1">The sequence shown here is derived from an EMBL/GenBank/DDBJ whole genome shotgun (WGS) entry which is preliminary data.</text>
</comment>
<name>A0ABY1RAD9_9MICO</name>
<accession>A0ABY1RAD9</accession>
<evidence type="ECO:0000313" key="2">
    <source>
        <dbReference type="Proteomes" id="UP000194464"/>
    </source>
</evidence>
<proteinExistence type="predicted"/>
<dbReference type="Proteomes" id="UP000194464">
    <property type="component" value="Unassembled WGS sequence"/>
</dbReference>
<sequence length="199" mass="21446">MARPADLADVYRNPSKELSRLEQSGKVVRLAHGFYIAVPDDRIGTDWRPTLESAGLAIATAMQGDRVPVLMGLGAARFHRAIPRAVAVTTIAMPSKRNPVRLSAGGEVVFVARDVDRLEARLERLDLGSGLVTTVEQTAFDLLMRPGLGGMPAEAAEAVTNLAPRVDAGELQRIASRHGRMNDAVRALISRREEAEDGS</sequence>
<dbReference type="EMBL" id="FXWJ01000001">
    <property type="protein sequence ID" value="SMQ60174.1"/>
    <property type="molecule type" value="Genomic_DNA"/>
</dbReference>
<evidence type="ECO:0000313" key="1">
    <source>
        <dbReference type="EMBL" id="SMQ60174.1"/>
    </source>
</evidence>
<organism evidence="1 2">
    <name type="scientific">Plantibacter elymi</name>
    <name type="common">nom. nud.</name>
    <dbReference type="NCBI Taxonomy" id="199708"/>
    <lineage>
        <taxon>Bacteria</taxon>
        <taxon>Bacillati</taxon>
        <taxon>Actinomycetota</taxon>
        <taxon>Actinomycetes</taxon>
        <taxon>Micrococcales</taxon>
        <taxon>Microbacteriaceae</taxon>
        <taxon>Plantibacter</taxon>
    </lineage>
</organism>
<protein>
    <submittedName>
        <fullName evidence="1">Transcriptional regulator, AbiEi antitoxin, Type IV TA system</fullName>
    </submittedName>
</protein>
<keyword evidence="2" id="KW-1185">Reference proteome</keyword>
<reference evidence="1 2" key="1">
    <citation type="submission" date="2017-04" db="EMBL/GenBank/DDBJ databases">
        <authorList>
            <person name="Varghese N."/>
            <person name="Submissions S."/>
        </authorList>
    </citation>
    <scope>NUCLEOTIDE SEQUENCE [LARGE SCALE GENOMIC DNA]</scope>
    <source>
        <strain evidence="1 2">VKM Ac-1784</strain>
    </source>
</reference>